<dbReference type="Pfam" id="PF03171">
    <property type="entry name" value="2OG-FeII_Oxy"/>
    <property type="match status" value="1"/>
</dbReference>
<keyword evidence="2 5" id="KW-0479">Metal-binding</keyword>
<dbReference type="Gene3D" id="2.60.120.330">
    <property type="entry name" value="B-lactam Antibiotic, Isopenicillin N Synthase, Chain"/>
    <property type="match status" value="1"/>
</dbReference>
<evidence type="ECO:0000256" key="3">
    <source>
        <dbReference type="ARBA" id="ARBA00023002"/>
    </source>
</evidence>
<dbReference type="PROSITE" id="PS51471">
    <property type="entry name" value="FE2OG_OXY"/>
    <property type="match status" value="1"/>
</dbReference>
<comment type="similarity">
    <text evidence="1 5">Belongs to the iron/ascorbate-dependent oxidoreductase family.</text>
</comment>
<dbReference type="STRING" id="3476.A0A2P5CNL0"/>
<dbReference type="PANTHER" id="PTHR10209">
    <property type="entry name" value="OXIDOREDUCTASE, 2OG-FE II OXYGENASE FAMILY PROTEIN"/>
    <property type="match status" value="1"/>
</dbReference>
<evidence type="ECO:0000256" key="5">
    <source>
        <dbReference type="RuleBase" id="RU003682"/>
    </source>
</evidence>
<proteinExistence type="inferred from homology"/>
<accession>A0A2P5CNL0</accession>
<feature type="non-terminal residue" evidence="7">
    <location>
        <position position="1"/>
    </location>
</feature>
<dbReference type="OrthoDB" id="288590at2759"/>
<evidence type="ECO:0000256" key="1">
    <source>
        <dbReference type="ARBA" id="ARBA00008056"/>
    </source>
</evidence>
<evidence type="ECO:0000256" key="4">
    <source>
        <dbReference type="ARBA" id="ARBA00023004"/>
    </source>
</evidence>
<evidence type="ECO:0000313" key="7">
    <source>
        <dbReference type="EMBL" id="PON62595.1"/>
    </source>
</evidence>
<comment type="caution">
    <text evidence="7">The sequence shown here is derived from an EMBL/GenBank/DDBJ whole genome shotgun (WGS) entry which is preliminary data.</text>
</comment>
<dbReference type="SUPFAM" id="SSF51197">
    <property type="entry name" value="Clavaminate synthase-like"/>
    <property type="match status" value="1"/>
</dbReference>
<keyword evidence="3 5" id="KW-0560">Oxidoreductase</keyword>
<dbReference type="Proteomes" id="UP000237105">
    <property type="component" value="Unassembled WGS sequence"/>
</dbReference>
<sequence length="261" mass="29018">VPFIDLQGLFESKRRNEIVNAVKTGRNVGFLSDSQSWNSRERLGAATRKCSTISRAAIRLTGGILCRVSSKMISAVSMHYHMFADMLSEVVSEALGLRSVYLKGIGCLKSVPISCHYYPVCPEPDLTLGATKHSDYSFLTFVLQDNIGGLQVLHQDHWVDIAPVKAALVVNLGDFMQIISNDKLKSVEHRVLANRVVVPRVSVATFFGAVNNMDLFGPIKELLSVENPPVYRETTFGEYMDYYRTKGQDGNSALPFLKIQK</sequence>
<dbReference type="PANTHER" id="PTHR10209:SF714">
    <property type="entry name" value="1-AMINOCYCLOPROPANE-1-CARBOXYLATE OXIDASE HOMOLOG 11-RELATED"/>
    <property type="match status" value="1"/>
</dbReference>
<gene>
    <name evidence="7" type="ORF">PanWU01x14_137100</name>
</gene>
<dbReference type="GO" id="GO:0046872">
    <property type="term" value="F:metal ion binding"/>
    <property type="evidence" value="ECO:0007669"/>
    <property type="project" value="UniProtKB-KW"/>
</dbReference>
<keyword evidence="7" id="KW-0223">Dioxygenase</keyword>
<evidence type="ECO:0000313" key="8">
    <source>
        <dbReference type="Proteomes" id="UP000237105"/>
    </source>
</evidence>
<dbReference type="InterPro" id="IPR027443">
    <property type="entry name" value="IPNS-like_sf"/>
</dbReference>
<dbReference type="EMBL" id="JXTB01000111">
    <property type="protein sequence ID" value="PON62595.1"/>
    <property type="molecule type" value="Genomic_DNA"/>
</dbReference>
<reference evidence="8" key="1">
    <citation type="submission" date="2016-06" db="EMBL/GenBank/DDBJ databases">
        <title>Parallel loss of symbiosis genes in relatives of nitrogen-fixing non-legume Parasponia.</title>
        <authorList>
            <person name="Van Velzen R."/>
            <person name="Holmer R."/>
            <person name="Bu F."/>
            <person name="Rutten L."/>
            <person name="Van Zeijl A."/>
            <person name="Liu W."/>
            <person name="Santuari L."/>
            <person name="Cao Q."/>
            <person name="Sharma T."/>
            <person name="Shen D."/>
            <person name="Roswanjaya Y."/>
            <person name="Wardhani T."/>
            <person name="Kalhor M.S."/>
            <person name="Jansen J."/>
            <person name="Van den Hoogen J."/>
            <person name="Gungor B."/>
            <person name="Hartog M."/>
            <person name="Hontelez J."/>
            <person name="Verver J."/>
            <person name="Yang W.-C."/>
            <person name="Schijlen E."/>
            <person name="Repin R."/>
            <person name="Schilthuizen M."/>
            <person name="Schranz E."/>
            <person name="Heidstra R."/>
            <person name="Miyata K."/>
            <person name="Fedorova E."/>
            <person name="Kohlen W."/>
            <person name="Bisseling T."/>
            <person name="Smit S."/>
            <person name="Geurts R."/>
        </authorList>
    </citation>
    <scope>NUCLEOTIDE SEQUENCE [LARGE SCALE GENOMIC DNA]</scope>
    <source>
        <strain evidence="8">cv. WU1-14</strain>
    </source>
</reference>
<dbReference type="GO" id="GO:0051213">
    <property type="term" value="F:dioxygenase activity"/>
    <property type="evidence" value="ECO:0007669"/>
    <property type="project" value="UniProtKB-KW"/>
</dbReference>
<feature type="domain" description="Fe2OG dioxygenase" evidence="6">
    <location>
        <begin position="109"/>
        <end position="209"/>
    </location>
</feature>
<protein>
    <submittedName>
        <fullName evidence="7">Oxoglutarate/iron-dependent dioxygenase</fullName>
    </submittedName>
</protein>
<dbReference type="InterPro" id="IPR005123">
    <property type="entry name" value="Oxoglu/Fe-dep_dioxygenase_dom"/>
</dbReference>
<keyword evidence="4 5" id="KW-0408">Iron</keyword>
<evidence type="ECO:0000256" key="2">
    <source>
        <dbReference type="ARBA" id="ARBA00022723"/>
    </source>
</evidence>
<organism evidence="7 8">
    <name type="scientific">Parasponia andersonii</name>
    <name type="common">Sponia andersonii</name>
    <dbReference type="NCBI Taxonomy" id="3476"/>
    <lineage>
        <taxon>Eukaryota</taxon>
        <taxon>Viridiplantae</taxon>
        <taxon>Streptophyta</taxon>
        <taxon>Embryophyta</taxon>
        <taxon>Tracheophyta</taxon>
        <taxon>Spermatophyta</taxon>
        <taxon>Magnoliopsida</taxon>
        <taxon>eudicotyledons</taxon>
        <taxon>Gunneridae</taxon>
        <taxon>Pentapetalae</taxon>
        <taxon>rosids</taxon>
        <taxon>fabids</taxon>
        <taxon>Rosales</taxon>
        <taxon>Cannabaceae</taxon>
        <taxon>Parasponia</taxon>
    </lineage>
</organism>
<dbReference type="AlphaFoldDB" id="A0A2P5CNL0"/>
<evidence type="ECO:0000259" key="6">
    <source>
        <dbReference type="PROSITE" id="PS51471"/>
    </source>
</evidence>
<dbReference type="InterPro" id="IPR044861">
    <property type="entry name" value="IPNS-like_FE2OG_OXY"/>
</dbReference>
<keyword evidence="8" id="KW-1185">Reference proteome</keyword>
<name>A0A2P5CNL0_PARAD</name>